<dbReference type="GO" id="GO:0050053">
    <property type="term" value="F:levansucrase activity"/>
    <property type="evidence" value="ECO:0007669"/>
    <property type="project" value="InterPro"/>
</dbReference>
<evidence type="ECO:0000313" key="6">
    <source>
        <dbReference type="EMBL" id="PZG23528.1"/>
    </source>
</evidence>
<organism evidence="6 7">
    <name type="scientific">Nonomuraea aridisoli</name>
    <dbReference type="NCBI Taxonomy" id="2070368"/>
    <lineage>
        <taxon>Bacteria</taxon>
        <taxon>Bacillati</taxon>
        <taxon>Actinomycetota</taxon>
        <taxon>Actinomycetes</taxon>
        <taxon>Streptosporangiales</taxon>
        <taxon>Streptosporangiaceae</taxon>
        <taxon>Nonomuraea</taxon>
    </lineage>
</organism>
<proteinExistence type="inferred from homology"/>
<evidence type="ECO:0000256" key="2">
    <source>
        <dbReference type="PIRSR" id="PIRSR603469-2"/>
    </source>
</evidence>
<comment type="similarity">
    <text evidence="1 4">Belongs to the glycosyl hydrolase 68 family.</text>
</comment>
<feature type="site" description="Transition state stabilizer" evidence="3">
    <location>
        <position position="198"/>
    </location>
</feature>
<feature type="binding site" evidence="2">
    <location>
        <position position="44"/>
    </location>
    <ligand>
        <name>substrate</name>
    </ligand>
</feature>
<evidence type="ECO:0000256" key="4">
    <source>
        <dbReference type="RuleBase" id="RU361220"/>
    </source>
</evidence>
<accession>A0A2W2FFR7</accession>
<dbReference type="Proteomes" id="UP000249304">
    <property type="component" value="Unassembled WGS sequence"/>
</dbReference>
<feature type="region of interest" description="Disordered" evidence="5">
    <location>
        <begin position="385"/>
        <end position="454"/>
    </location>
</feature>
<feature type="binding site" evidence="2">
    <location>
        <begin position="197"/>
        <end position="198"/>
    </location>
    <ligand>
        <name>substrate</name>
    </ligand>
</feature>
<reference evidence="6 7" key="1">
    <citation type="submission" date="2018-01" db="EMBL/GenBank/DDBJ databases">
        <title>Draft genome sequence of Nonomuraea sp. KC333.</title>
        <authorList>
            <person name="Sahin N."/>
            <person name="Saygin H."/>
            <person name="Ay H."/>
        </authorList>
    </citation>
    <scope>NUCLEOTIDE SEQUENCE [LARGE SCALE GENOMIC DNA]</scope>
    <source>
        <strain evidence="6 7">KC333</strain>
    </source>
</reference>
<evidence type="ECO:0000256" key="3">
    <source>
        <dbReference type="PIRSR" id="PIRSR603469-4"/>
    </source>
</evidence>
<evidence type="ECO:0000313" key="7">
    <source>
        <dbReference type="Proteomes" id="UP000249304"/>
    </source>
</evidence>
<sequence>MSGGRPARWTRRHLELLVDSGATTAPVFDPAAAVPRILPDHDLWDLWPIQEEDGSTSLIDGCELWMALSAPILGHPEQRHDHARIRLLARHGDGRWRDLGHAFADGACPGSREWSGSAVRRPDGTVSVFYTAAGRRGETRPTFRQRVVEARPALVTDGDRILLREDAEHREILRPDGRMYLPADEADGSPVNIRAFRDPGWFRDPADGRDYLLVAASTAWEDGFTGAVALAGTRAGTWSLLPPLIVAEGVNHELERPHVVVHDSWYYLFFSTHRHNFHPAERAPTGLYGFAAPSLTGPYEPLNGSGLVVRNPSREPDQAYAWLVLPDLRVVSFANYRAHQARDPRHADAAQARANFGGTIAPTLTLTLDGLTTSVVAARPGCHDLERHVTAPPPRREPADCRLPQAAEGQSAAPVPLEREERDHEWDDRHERAHDDEAPEGGAAGIVRRGDSLP</sequence>
<feature type="compositionally biased region" description="Basic and acidic residues" evidence="5">
    <location>
        <begin position="385"/>
        <end position="400"/>
    </location>
</feature>
<feature type="binding site" evidence="2">
    <location>
        <position position="115"/>
    </location>
    <ligand>
        <name>substrate</name>
    </ligand>
</feature>
<dbReference type="GO" id="GO:0009758">
    <property type="term" value="P:carbohydrate utilization"/>
    <property type="evidence" value="ECO:0007669"/>
    <property type="project" value="InterPro"/>
</dbReference>
<dbReference type="OrthoDB" id="3359526at2"/>
<dbReference type="Gene3D" id="2.115.10.20">
    <property type="entry name" value="Glycosyl hydrolase domain, family 43"/>
    <property type="match status" value="1"/>
</dbReference>
<keyword evidence="7" id="KW-1185">Reference proteome</keyword>
<gene>
    <name evidence="6" type="ORF">C1J01_01005</name>
</gene>
<protein>
    <submittedName>
        <fullName evidence="6">Glycoside hydrolase 68 family protein</fullName>
    </submittedName>
</protein>
<dbReference type="Pfam" id="PF02435">
    <property type="entry name" value="Glyco_hydro_68"/>
    <property type="match status" value="2"/>
</dbReference>
<evidence type="ECO:0000256" key="5">
    <source>
        <dbReference type="SAM" id="MobiDB-lite"/>
    </source>
</evidence>
<dbReference type="InterPro" id="IPR003469">
    <property type="entry name" value="Glyco_hydro_68"/>
</dbReference>
<dbReference type="EMBL" id="POUD01000002">
    <property type="protein sequence ID" value="PZG23528.1"/>
    <property type="molecule type" value="Genomic_DNA"/>
</dbReference>
<keyword evidence="6" id="KW-0378">Hydrolase</keyword>
<evidence type="ECO:0000256" key="1">
    <source>
        <dbReference type="ARBA" id="ARBA00006775"/>
    </source>
</evidence>
<name>A0A2W2FFR7_9ACTN</name>
<dbReference type="SUPFAM" id="SSF75005">
    <property type="entry name" value="Arabinanase/levansucrase/invertase"/>
    <property type="match status" value="1"/>
</dbReference>
<dbReference type="GO" id="GO:0016787">
    <property type="term" value="F:hydrolase activity"/>
    <property type="evidence" value="ECO:0007669"/>
    <property type="project" value="UniProtKB-KW"/>
</dbReference>
<dbReference type="CDD" id="cd08997">
    <property type="entry name" value="GH68"/>
    <property type="match status" value="1"/>
</dbReference>
<comment type="caution">
    <text evidence="6">The sequence shown here is derived from an EMBL/GenBank/DDBJ whole genome shotgun (WGS) entry which is preliminary data.</text>
</comment>
<dbReference type="InterPro" id="IPR023296">
    <property type="entry name" value="Glyco_hydro_beta-prop_sf"/>
</dbReference>
<dbReference type="AlphaFoldDB" id="A0A2W2FFR7"/>
<feature type="compositionally biased region" description="Basic and acidic residues" evidence="5">
    <location>
        <begin position="417"/>
        <end position="436"/>
    </location>
</feature>